<evidence type="ECO:0000256" key="8">
    <source>
        <dbReference type="RuleBase" id="RU363032"/>
    </source>
</evidence>
<dbReference type="GO" id="GO:0055085">
    <property type="term" value="P:transmembrane transport"/>
    <property type="evidence" value="ECO:0007669"/>
    <property type="project" value="InterPro"/>
</dbReference>
<keyword evidence="11" id="KW-1185">Reference proteome</keyword>
<keyword evidence="6 8" id="KW-1133">Transmembrane helix</keyword>
<protein>
    <submittedName>
        <fullName evidence="10">Spermidine/putrescine ABC transporter permease</fullName>
    </submittedName>
</protein>
<reference evidence="10" key="1">
    <citation type="journal article" date="2014" name="Int. J. Syst. Evol. Microbiol.">
        <title>Complete genome sequence of Corynebacterium casei LMG S-19264T (=DSM 44701T), isolated from a smear-ripened cheese.</title>
        <authorList>
            <consortium name="US DOE Joint Genome Institute (JGI-PGF)"/>
            <person name="Walter F."/>
            <person name="Albersmeier A."/>
            <person name="Kalinowski J."/>
            <person name="Ruckert C."/>
        </authorList>
    </citation>
    <scope>NUCLEOTIDE SEQUENCE</scope>
    <source>
        <strain evidence="10">CGMCC 4.7201</strain>
    </source>
</reference>
<comment type="subcellular location">
    <subcellularLocation>
        <location evidence="1">Cell inner membrane</location>
        <topology evidence="1">Multi-pass membrane protein</topology>
    </subcellularLocation>
    <subcellularLocation>
        <location evidence="8">Cell membrane</location>
        <topology evidence="8">Multi-pass membrane protein</topology>
    </subcellularLocation>
</comment>
<name>A0A918E1G3_9ACTN</name>
<evidence type="ECO:0000256" key="5">
    <source>
        <dbReference type="ARBA" id="ARBA00022692"/>
    </source>
</evidence>
<dbReference type="PANTHER" id="PTHR43357">
    <property type="entry name" value="INNER MEMBRANE ABC TRANSPORTER PERMEASE PROTEIN YDCV"/>
    <property type="match status" value="1"/>
</dbReference>
<evidence type="ECO:0000259" key="9">
    <source>
        <dbReference type="PROSITE" id="PS50928"/>
    </source>
</evidence>
<dbReference type="PANTHER" id="PTHR43357:SF4">
    <property type="entry name" value="INNER MEMBRANE ABC TRANSPORTER PERMEASE PROTEIN YDCV"/>
    <property type="match status" value="1"/>
</dbReference>
<evidence type="ECO:0000313" key="10">
    <source>
        <dbReference type="EMBL" id="GGO97630.1"/>
    </source>
</evidence>
<feature type="transmembrane region" description="Helical" evidence="8">
    <location>
        <begin position="108"/>
        <end position="132"/>
    </location>
</feature>
<accession>A0A918E1G3</accession>
<feature type="transmembrane region" description="Helical" evidence="8">
    <location>
        <begin position="254"/>
        <end position="274"/>
    </location>
</feature>
<feature type="domain" description="ABC transmembrane type-1" evidence="9">
    <location>
        <begin position="72"/>
        <end position="271"/>
    </location>
</feature>
<feature type="transmembrane region" description="Helical" evidence="8">
    <location>
        <begin position="152"/>
        <end position="173"/>
    </location>
</feature>
<dbReference type="Proteomes" id="UP000641932">
    <property type="component" value="Unassembled WGS sequence"/>
</dbReference>
<gene>
    <name evidence="10" type="ORF">GCM10012280_59880</name>
</gene>
<dbReference type="PROSITE" id="PS50928">
    <property type="entry name" value="ABC_TM1"/>
    <property type="match status" value="1"/>
</dbReference>
<feature type="transmembrane region" description="Helical" evidence="8">
    <location>
        <begin position="211"/>
        <end position="234"/>
    </location>
</feature>
<keyword evidence="7 8" id="KW-0472">Membrane</keyword>
<evidence type="ECO:0000256" key="2">
    <source>
        <dbReference type="ARBA" id="ARBA00022448"/>
    </source>
</evidence>
<comment type="caution">
    <text evidence="10">The sequence shown here is derived from an EMBL/GenBank/DDBJ whole genome shotgun (WGS) entry which is preliminary data.</text>
</comment>
<evidence type="ECO:0000256" key="1">
    <source>
        <dbReference type="ARBA" id="ARBA00004429"/>
    </source>
</evidence>
<dbReference type="GO" id="GO:0005886">
    <property type="term" value="C:plasma membrane"/>
    <property type="evidence" value="ECO:0007669"/>
    <property type="project" value="UniProtKB-SubCell"/>
</dbReference>
<comment type="similarity">
    <text evidence="8">Belongs to the binding-protein-dependent transport system permease family.</text>
</comment>
<proteinExistence type="inferred from homology"/>
<keyword evidence="3" id="KW-1003">Cell membrane</keyword>
<keyword evidence="2 8" id="KW-0813">Transport</keyword>
<keyword evidence="4" id="KW-0997">Cell inner membrane</keyword>
<keyword evidence="5 8" id="KW-0812">Transmembrane</keyword>
<evidence type="ECO:0000313" key="11">
    <source>
        <dbReference type="Proteomes" id="UP000641932"/>
    </source>
</evidence>
<evidence type="ECO:0000256" key="4">
    <source>
        <dbReference type="ARBA" id="ARBA00022519"/>
    </source>
</evidence>
<dbReference type="RefSeq" id="WP_189134956.1">
    <property type="nucleotide sequence ID" value="NZ_BMMS01000034.1"/>
</dbReference>
<dbReference type="SUPFAM" id="SSF161098">
    <property type="entry name" value="MetI-like"/>
    <property type="match status" value="1"/>
</dbReference>
<dbReference type="EMBL" id="BMMS01000034">
    <property type="protein sequence ID" value="GGO97630.1"/>
    <property type="molecule type" value="Genomic_DNA"/>
</dbReference>
<organism evidence="10 11">
    <name type="scientific">Wenjunlia tyrosinilytica</name>
    <dbReference type="NCBI Taxonomy" id="1544741"/>
    <lineage>
        <taxon>Bacteria</taxon>
        <taxon>Bacillati</taxon>
        <taxon>Actinomycetota</taxon>
        <taxon>Actinomycetes</taxon>
        <taxon>Kitasatosporales</taxon>
        <taxon>Streptomycetaceae</taxon>
        <taxon>Wenjunlia</taxon>
    </lineage>
</organism>
<evidence type="ECO:0000256" key="7">
    <source>
        <dbReference type="ARBA" id="ARBA00023136"/>
    </source>
</evidence>
<feature type="transmembrane region" description="Helical" evidence="8">
    <location>
        <begin position="65"/>
        <end position="87"/>
    </location>
</feature>
<dbReference type="InterPro" id="IPR035906">
    <property type="entry name" value="MetI-like_sf"/>
</dbReference>
<reference evidence="10" key="2">
    <citation type="submission" date="2020-09" db="EMBL/GenBank/DDBJ databases">
        <authorList>
            <person name="Sun Q."/>
            <person name="Zhou Y."/>
        </authorList>
    </citation>
    <scope>NUCLEOTIDE SEQUENCE</scope>
    <source>
        <strain evidence="10">CGMCC 4.7201</strain>
    </source>
</reference>
<dbReference type="Gene3D" id="1.10.3720.10">
    <property type="entry name" value="MetI-like"/>
    <property type="match status" value="1"/>
</dbReference>
<evidence type="ECO:0000256" key="6">
    <source>
        <dbReference type="ARBA" id="ARBA00022989"/>
    </source>
</evidence>
<feature type="transmembrane region" description="Helical" evidence="8">
    <location>
        <begin position="24"/>
        <end position="45"/>
    </location>
</feature>
<sequence>MAGLNPTVCAAAPARQRPRLWRGAVLLVAGLYFLVPLVASAVFTVDIPNEGLTLDAYTHIFSADGFTSSLLLSIGLGVATIVVVLALMVPAEIAVRLSAPRLRPVLEVVCSLPLVVPSVALVAGIGTVLKWGPDHLSRTPLYRTFVAIQDPGFPVVLVLAYVVMALPFVHRALDSGLRSIDLRTLVEAARNLGASWPHVLLRVVLPNLKSALLGASFLTLALVLGEFTVAQLLGFQPFAVWIVQASGSNAQLSVAVSLLSLLLTWALLLALAALGGRGAKNRTPATAVSTAAAADKE</sequence>
<dbReference type="InterPro" id="IPR000515">
    <property type="entry name" value="MetI-like"/>
</dbReference>
<dbReference type="AlphaFoldDB" id="A0A918E1G3"/>
<evidence type="ECO:0000256" key="3">
    <source>
        <dbReference type="ARBA" id="ARBA00022475"/>
    </source>
</evidence>
<dbReference type="CDD" id="cd06261">
    <property type="entry name" value="TM_PBP2"/>
    <property type="match status" value="1"/>
</dbReference>
<dbReference type="Pfam" id="PF00528">
    <property type="entry name" value="BPD_transp_1"/>
    <property type="match status" value="1"/>
</dbReference>